<evidence type="ECO:0000256" key="3">
    <source>
        <dbReference type="ARBA" id="ARBA00023128"/>
    </source>
</evidence>
<dbReference type="InterPro" id="IPR027266">
    <property type="entry name" value="TrmE/GcvT-like"/>
</dbReference>
<organism evidence="7 8">
    <name type="scientific">Corynascus novoguineensis</name>
    <dbReference type="NCBI Taxonomy" id="1126955"/>
    <lineage>
        <taxon>Eukaryota</taxon>
        <taxon>Fungi</taxon>
        <taxon>Dikarya</taxon>
        <taxon>Ascomycota</taxon>
        <taxon>Pezizomycotina</taxon>
        <taxon>Sordariomycetes</taxon>
        <taxon>Sordariomycetidae</taxon>
        <taxon>Sordariales</taxon>
        <taxon>Chaetomiaceae</taxon>
        <taxon>Corynascus</taxon>
    </lineage>
</organism>
<dbReference type="EMBL" id="MU857655">
    <property type="protein sequence ID" value="KAK4247342.1"/>
    <property type="molecule type" value="Genomic_DNA"/>
</dbReference>
<reference evidence="7" key="1">
    <citation type="journal article" date="2023" name="Mol. Phylogenet. Evol.">
        <title>Genome-scale phylogeny and comparative genomics of the fungal order Sordariales.</title>
        <authorList>
            <person name="Hensen N."/>
            <person name="Bonometti L."/>
            <person name="Westerberg I."/>
            <person name="Brannstrom I.O."/>
            <person name="Guillou S."/>
            <person name="Cros-Aarteil S."/>
            <person name="Calhoun S."/>
            <person name="Haridas S."/>
            <person name="Kuo A."/>
            <person name="Mondo S."/>
            <person name="Pangilinan J."/>
            <person name="Riley R."/>
            <person name="LaButti K."/>
            <person name="Andreopoulos B."/>
            <person name="Lipzen A."/>
            <person name="Chen C."/>
            <person name="Yan M."/>
            <person name="Daum C."/>
            <person name="Ng V."/>
            <person name="Clum A."/>
            <person name="Steindorff A."/>
            <person name="Ohm R.A."/>
            <person name="Martin F."/>
            <person name="Silar P."/>
            <person name="Natvig D.O."/>
            <person name="Lalanne C."/>
            <person name="Gautier V."/>
            <person name="Ament-Velasquez S.L."/>
            <person name="Kruys A."/>
            <person name="Hutchinson M.I."/>
            <person name="Powell A.J."/>
            <person name="Barry K."/>
            <person name="Miller A.N."/>
            <person name="Grigoriev I.V."/>
            <person name="Debuchy R."/>
            <person name="Gladieux P."/>
            <person name="Hiltunen Thoren M."/>
            <person name="Johannesson H."/>
        </authorList>
    </citation>
    <scope>NUCLEOTIDE SEQUENCE</scope>
    <source>
        <strain evidence="7">CBS 359.72</strain>
    </source>
</reference>
<evidence type="ECO:0000256" key="4">
    <source>
        <dbReference type="ARBA" id="ARBA00093447"/>
    </source>
</evidence>
<evidence type="ECO:0000256" key="1">
    <source>
        <dbReference type="ARBA" id="ARBA00004305"/>
    </source>
</evidence>
<proteinExistence type="inferred from homology"/>
<reference evidence="7" key="2">
    <citation type="submission" date="2023-05" db="EMBL/GenBank/DDBJ databases">
        <authorList>
            <consortium name="Lawrence Berkeley National Laboratory"/>
            <person name="Steindorff A."/>
            <person name="Hensen N."/>
            <person name="Bonometti L."/>
            <person name="Westerberg I."/>
            <person name="Brannstrom I.O."/>
            <person name="Guillou S."/>
            <person name="Cros-Aarteil S."/>
            <person name="Calhoun S."/>
            <person name="Haridas S."/>
            <person name="Kuo A."/>
            <person name="Mondo S."/>
            <person name="Pangilinan J."/>
            <person name="Riley R."/>
            <person name="Labutti K."/>
            <person name="Andreopoulos B."/>
            <person name="Lipzen A."/>
            <person name="Chen C."/>
            <person name="Yanf M."/>
            <person name="Daum C."/>
            <person name="Ng V."/>
            <person name="Clum A."/>
            <person name="Ohm R."/>
            <person name="Martin F."/>
            <person name="Silar P."/>
            <person name="Natvig D."/>
            <person name="Lalanne C."/>
            <person name="Gautier V."/>
            <person name="Ament-Velasquez S.L."/>
            <person name="Kruys A."/>
            <person name="Hutchinson M.I."/>
            <person name="Powell A.J."/>
            <person name="Barry K."/>
            <person name="Miller A.N."/>
            <person name="Grigoriev I.V."/>
            <person name="Debuchy R."/>
            <person name="Gladieux P."/>
            <person name="Thoren M.H."/>
            <person name="Johannesson H."/>
        </authorList>
    </citation>
    <scope>NUCLEOTIDE SEQUENCE</scope>
    <source>
        <strain evidence="7">CBS 359.72</strain>
    </source>
</reference>
<dbReference type="InterPro" id="IPR045179">
    <property type="entry name" value="YgfZ/GcvT"/>
</dbReference>
<gene>
    <name evidence="7" type="ORF">C7999DRAFT_41311</name>
</gene>
<comment type="caution">
    <text evidence="7">The sequence shown here is derived from an EMBL/GenBank/DDBJ whole genome shotgun (WGS) entry which is preliminary data.</text>
</comment>
<feature type="compositionally biased region" description="Low complexity" evidence="6">
    <location>
        <begin position="226"/>
        <end position="244"/>
    </location>
</feature>
<dbReference type="Proteomes" id="UP001303647">
    <property type="component" value="Unassembled WGS sequence"/>
</dbReference>
<evidence type="ECO:0000256" key="6">
    <source>
        <dbReference type="SAM" id="MobiDB-lite"/>
    </source>
</evidence>
<protein>
    <recommendedName>
        <fullName evidence="5">Iron-sulfur cluster assembly factor IBA57 homolog, mitochondrial</fullName>
    </recommendedName>
</protein>
<evidence type="ECO:0000313" key="8">
    <source>
        <dbReference type="Proteomes" id="UP001303647"/>
    </source>
</evidence>
<accession>A0AAN7CU76</accession>
<keyword evidence="3" id="KW-0496">Mitochondrion</keyword>
<sequence>MHTARTVLAASTGAAAARNTASRACCACLTRLPLHQRRAFCRSATRYAAPASPAPAGLAELTSRKLISISGPDAAKYLQGVITANLATPGYAGPNPTSEHIRTDVGFYAAFLTAQGRILHDVFIYRDLRDTSHPPGHSWLVEVDAAEAERLQKHIKRYKLRAKFSVRVLDDDEGRVWHAWDDNANSSSSSSPLISTSSTTTKTTTTIITTPDTRAPNLGHRILTFSSSSSSSSSNPPPELTATTPITTTILPEEAYTLRRHLHGVAEGQAELIYGQALPHEANLDLTGAIDFRKGCYVGQELTIRTEHRGVVRKRILPCVLYPEEGGSAAPAGLTYRPEIAPGLTADMVASEASIGRVGRKGRSAGKWLRGVGNVGLALCRLETMTDLVLPGESSAGGPGYAERDEFSVALGPGENTEGGEGEAEQRKVRIKAFVPEWLRNGLAAKGQQH</sequence>
<comment type="subcellular location">
    <subcellularLocation>
        <location evidence="1">Mitochondrion matrix</location>
    </subcellularLocation>
</comment>
<evidence type="ECO:0000313" key="7">
    <source>
        <dbReference type="EMBL" id="KAK4247342.1"/>
    </source>
</evidence>
<dbReference type="Gene3D" id="3.30.1360.120">
    <property type="entry name" value="Probable tRNA modification gtpase trme, domain 1"/>
    <property type="match status" value="1"/>
</dbReference>
<dbReference type="InterPro" id="IPR017703">
    <property type="entry name" value="YgfZ/GCV_T_CS"/>
</dbReference>
<dbReference type="GO" id="GO:0016226">
    <property type="term" value="P:iron-sulfur cluster assembly"/>
    <property type="evidence" value="ECO:0007669"/>
    <property type="project" value="TreeGrafter"/>
</dbReference>
<evidence type="ECO:0000256" key="2">
    <source>
        <dbReference type="ARBA" id="ARBA00022946"/>
    </source>
</evidence>
<feature type="region of interest" description="Disordered" evidence="6">
    <location>
        <begin position="181"/>
        <end position="204"/>
    </location>
</feature>
<dbReference type="PANTHER" id="PTHR22602:SF0">
    <property type="entry name" value="TRANSFERASE CAF17, MITOCHONDRIAL-RELATED"/>
    <property type="match status" value="1"/>
</dbReference>
<feature type="region of interest" description="Disordered" evidence="6">
    <location>
        <begin position="225"/>
        <end position="244"/>
    </location>
</feature>
<keyword evidence="8" id="KW-1185">Reference proteome</keyword>
<keyword evidence="2" id="KW-0809">Transit peptide</keyword>
<dbReference type="GO" id="GO:0005759">
    <property type="term" value="C:mitochondrial matrix"/>
    <property type="evidence" value="ECO:0007669"/>
    <property type="project" value="UniProtKB-SubCell"/>
</dbReference>
<dbReference type="AlphaFoldDB" id="A0AAN7CU76"/>
<comment type="similarity">
    <text evidence="4">Belongs to the GcvT family. CAF17/IBA57 subfamily.</text>
</comment>
<feature type="compositionally biased region" description="Low complexity" evidence="6">
    <location>
        <begin position="186"/>
        <end position="204"/>
    </location>
</feature>
<dbReference type="SUPFAM" id="SSF103025">
    <property type="entry name" value="Folate-binding domain"/>
    <property type="match status" value="1"/>
</dbReference>
<name>A0AAN7CU76_9PEZI</name>
<dbReference type="NCBIfam" id="TIGR03317">
    <property type="entry name" value="ygfZ_signature"/>
    <property type="match status" value="1"/>
</dbReference>
<evidence type="ECO:0000256" key="5">
    <source>
        <dbReference type="ARBA" id="ARBA00093637"/>
    </source>
</evidence>
<dbReference type="PANTHER" id="PTHR22602">
    <property type="entry name" value="TRANSFERASE CAF17, MITOCHONDRIAL-RELATED"/>
    <property type="match status" value="1"/>
</dbReference>